<dbReference type="GO" id="GO:0005829">
    <property type="term" value="C:cytosol"/>
    <property type="evidence" value="ECO:0007669"/>
    <property type="project" value="TreeGrafter"/>
</dbReference>
<evidence type="ECO:0000313" key="6">
    <source>
        <dbReference type="EMBL" id="RFB05583.1"/>
    </source>
</evidence>
<dbReference type="Proteomes" id="UP000264589">
    <property type="component" value="Unassembled WGS sequence"/>
</dbReference>
<dbReference type="InterPro" id="IPR018490">
    <property type="entry name" value="cNMP-bd_dom_sf"/>
</dbReference>
<dbReference type="EMBL" id="QUQO01000001">
    <property type="protein sequence ID" value="RFB05583.1"/>
    <property type="molecule type" value="Genomic_DNA"/>
</dbReference>
<sequence>MAVWARGMIDKQASIRFELRQHAFFAGIDDDGLDDLIAISQIKIFKGRQAICRQGEDAENMYVVLSGRIKICTTSQGGKETVLAFMGPGEVLGEIAVLDGGLRTASAITIEESRVLVIGRTGFISYLETHPKVALNIIGVLCGRLRKTDEFVEEMTTLQAGPRLARALLRLAEQYGKPQPEGGILVDIKLSQANLGAHAGLMRENVNRQLKVWEDDGLLGGSGGLITLFRVDALEEIADQSA</sequence>
<dbReference type="Pfam" id="PF00027">
    <property type="entry name" value="cNMP_binding"/>
    <property type="match status" value="1"/>
</dbReference>
<dbReference type="PANTHER" id="PTHR24567">
    <property type="entry name" value="CRP FAMILY TRANSCRIPTIONAL REGULATORY PROTEIN"/>
    <property type="match status" value="1"/>
</dbReference>
<dbReference type="GO" id="GO:0003700">
    <property type="term" value="F:DNA-binding transcription factor activity"/>
    <property type="evidence" value="ECO:0007669"/>
    <property type="project" value="TreeGrafter"/>
</dbReference>
<organism evidence="6 7">
    <name type="scientific">Parvularcula marina</name>
    <dbReference type="NCBI Taxonomy" id="2292771"/>
    <lineage>
        <taxon>Bacteria</taxon>
        <taxon>Pseudomonadati</taxon>
        <taxon>Pseudomonadota</taxon>
        <taxon>Alphaproteobacteria</taxon>
        <taxon>Parvularculales</taxon>
        <taxon>Parvularculaceae</taxon>
        <taxon>Parvularcula</taxon>
    </lineage>
</organism>
<dbReference type="PROSITE" id="PS00888">
    <property type="entry name" value="CNMP_BINDING_1"/>
    <property type="match status" value="1"/>
</dbReference>
<evidence type="ECO:0000256" key="3">
    <source>
        <dbReference type="ARBA" id="ARBA00023163"/>
    </source>
</evidence>
<feature type="domain" description="Cyclic nucleotide-binding" evidence="4">
    <location>
        <begin position="24"/>
        <end position="127"/>
    </location>
</feature>
<dbReference type="InterPro" id="IPR036388">
    <property type="entry name" value="WH-like_DNA-bd_sf"/>
</dbReference>
<dbReference type="PANTHER" id="PTHR24567:SF68">
    <property type="entry name" value="DNA-BINDING TRANSCRIPTIONAL DUAL REGULATOR CRP"/>
    <property type="match status" value="1"/>
</dbReference>
<evidence type="ECO:0000256" key="1">
    <source>
        <dbReference type="ARBA" id="ARBA00023015"/>
    </source>
</evidence>
<dbReference type="PROSITE" id="PS00889">
    <property type="entry name" value="CNMP_BINDING_2"/>
    <property type="match status" value="1"/>
</dbReference>
<dbReference type="Gene3D" id="2.60.120.10">
    <property type="entry name" value="Jelly Rolls"/>
    <property type="match status" value="1"/>
</dbReference>
<reference evidence="6 7" key="1">
    <citation type="submission" date="2018-08" db="EMBL/GenBank/DDBJ databases">
        <title>Parvularcula sp. SM1705, isolated from surface water of the South Sea China.</title>
        <authorList>
            <person name="Sun L."/>
        </authorList>
    </citation>
    <scope>NUCLEOTIDE SEQUENCE [LARGE SCALE GENOMIC DNA]</scope>
    <source>
        <strain evidence="6 7">SM1705</strain>
    </source>
</reference>
<proteinExistence type="predicted"/>
<dbReference type="SUPFAM" id="SSF46785">
    <property type="entry name" value="Winged helix' DNA-binding domain"/>
    <property type="match status" value="1"/>
</dbReference>
<dbReference type="InterPro" id="IPR050397">
    <property type="entry name" value="Env_Response_Regulators"/>
</dbReference>
<dbReference type="SUPFAM" id="SSF51206">
    <property type="entry name" value="cAMP-binding domain-like"/>
    <property type="match status" value="1"/>
</dbReference>
<keyword evidence="1" id="KW-0805">Transcription regulation</keyword>
<dbReference type="FunCoup" id="A0A371RJF7">
    <property type="interactions" value="423"/>
</dbReference>
<evidence type="ECO:0000259" key="4">
    <source>
        <dbReference type="PROSITE" id="PS50042"/>
    </source>
</evidence>
<keyword evidence="3" id="KW-0804">Transcription</keyword>
<evidence type="ECO:0000259" key="5">
    <source>
        <dbReference type="PROSITE" id="PS51063"/>
    </source>
</evidence>
<keyword evidence="2" id="KW-0238">DNA-binding</keyword>
<dbReference type="AlphaFoldDB" id="A0A371RJF7"/>
<dbReference type="CDD" id="cd00038">
    <property type="entry name" value="CAP_ED"/>
    <property type="match status" value="1"/>
</dbReference>
<dbReference type="GO" id="GO:0003677">
    <property type="term" value="F:DNA binding"/>
    <property type="evidence" value="ECO:0007669"/>
    <property type="project" value="UniProtKB-KW"/>
</dbReference>
<dbReference type="InterPro" id="IPR012318">
    <property type="entry name" value="HTH_CRP"/>
</dbReference>
<dbReference type="SMART" id="SM00100">
    <property type="entry name" value="cNMP"/>
    <property type="match status" value="1"/>
</dbReference>
<dbReference type="InterPro" id="IPR000595">
    <property type="entry name" value="cNMP-bd_dom"/>
</dbReference>
<dbReference type="InterPro" id="IPR018488">
    <property type="entry name" value="cNMP-bd_CS"/>
</dbReference>
<gene>
    <name evidence="6" type="ORF">DX908_10095</name>
</gene>
<comment type="caution">
    <text evidence="6">The sequence shown here is derived from an EMBL/GenBank/DDBJ whole genome shotgun (WGS) entry which is preliminary data.</text>
</comment>
<dbReference type="PROSITE" id="PS51063">
    <property type="entry name" value="HTH_CRP_2"/>
    <property type="match status" value="1"/>
</dbReference>
<name>A0A371RJF7_9PROT</name>
<dbReference type="SMART" id="SM00419">
    <property type="entry name" value="HTH_CRP"/>
    <property type="match status" value="1"/>
</dbReference>
<dbReference type="InterPro" id="IPR014710">
    <property type="entry name" value="RmlC-like_jellyroll"/>
</dbReference>
<evidence type="ECO:0000313" key="7">
    <source>
        <dbReference type="Proteomes" id="UP000264589"/>
    </source>
</evidence>
<protein>
    <submittedName>
        <fullName evidence="6">Crp/Fnr family transcriptional regulator</fullName>
    </submittedName>
</protein>
<keyword evidence="7" id="KW-1185">Reference proteome</keyword>
<accession>A0A371RJF7</accession>
<dbReference type="InParanoid" id="A0A371RJF7"/>
<dbReference type="InterPro" id="IPR036390">
    <property type="entry name" value="WH_DNA-bd_sf"/>
</dbReference>
<feature type="domain" description="HTH crp-type" evidence="5">
    <location>
        <begin position="158"/>
        <end position="232"/>
    </location>
</feature>
<dbReference type="PROSITE" id="PS50042">
    <property type="entry name" value="CNMP_BINDING_3"/>
    <property type="match status" value="1"/>
</dbReference>
<evidence type="ECO:0000256" key="2">
    <source>
        <dbReference type="ARBA" id="ARBA00023125"/>
    </source>
</evidence>
<dbReference type="Gene3D" id="1.10.10.10">
    <property type="entry name" value="Winged helix-like DNA-binding domain superfamily/Winged helix DNA-binding domain"/>
    <property type="match status" value="1"/>
</dbReference>
<dbReference type="Pfam" id="PF13545">
    <property type="entry name" value="HTH_Crp_2"/>
    <property type="match status" value="1"/>
</dbReference>